<evidence type="ECO:0000256" key="6">
    <source>
        <dbReference type="ARBA" id="ARBA00022989"/>
    </source>
</evidence>
<dbReference type="GO" id="GO:0006364">
    <property type="term" value="P:rRNA processing"/>
    <property type="evidence" value="ECO:0007669"/>
    <property type="project" value="TreeGrafter"/>
</dbReference>
<dbReference type="GO" id="GO:0006412">
    <property type="term" value="P:translation"/>
    <property type="evidence" value="ECO:0007669"/>
    <property type="project" value="InterPro"/>
</dbReference>
<feature type="chain" id="PRO_5043328323" description="40S ribosomal protein S7" evidence="10">
    <location>
        <begin position="27"/>
        <end position="468"/>
    </location>
</feature>
<keyword evidence="4 10" id="KW-0732">Signal</keyword>
<dbReference type="InterPro" id="IPR047861">
    <property type="entry name" value="Ribosomal_eS7_CS"/>
</dbReference>
<dbReference type="Pfam" id="PF09451">
    <property type="entry name" value="ATG27"/>
    <property type="match status" value="1"/>
</dbReference>
<dbReference type="EMBL" id="JAQQAF010000009">
    <property type="protein sequence ID" value="KAJ8458720.1"/>
    <property type="molecule type" value="Genomic_DNA"/>
</dbReference>
<dbReference type="GO" id="GO:0030686">
    <property type="term" value="C:90S preribosome"/>
    <property type="evidence" value="ECO:0007669"/>
    <property type="project" value="TreeGrafter"/>
</dbReference>
<dbReference type="PANTHER" id="PTHR11278:SF0">
    <property type="entry name" value="SMALL RIBOSOMAL SUBUNIT PROTEIN ES7"/>
    <property type="match status" value="1"/>
</dbReference>
<comment type="similarity">
    <text evidence="2">Belongs to the eukaryotic ribosomal protein eS7 family.</text>
</comment>
<reference evidence="11 12" key="1">
    <citation type="submission" date="2022-12" db="EMBL/GenBank/DDBJ databases">
        <title>Chromosome-scale assembly of the Ensete ventricosum genome.</title>
        <authorList>
            <person name="Dussert Y."/>
            <person name="Stocks J."/>
            <person name="Wendawek A."/>
            <person name="Woldeyes F."/>
            <person name="Nichols R.A."/>
            <person name="Borrell J.S."/>
        </authorList>
    </citation>
    <scope>NUCLEOTIDE SEQUENCE [LARGE SCALE GENOMIC DNA]</scope>
    <source>
        <strain evidence="12">cv. Maze</strain>
        <tissue evidence="11">Seeds</tissue>
    </source>
</reference>
<dbReference type="GO" id="GO:0016020">
    <property type="term" value="C:membrane"/>
    <property type="evidence" value="ECO:0007669"/>
    <property type="project" value="UniProtKB-SubCell"/>
</dbReference>
<keyword evidence="6 9" id="KW-1133">Transmembrane helix</keyword>
<dbReference type="GO" id="GO:0032040">
    <property type="term" value="C:small-subunit processome"/>
    <property type="evidence" value="ECO:0007669"/>
    <property type="project" value="TreeGrafter"/>
</dbReference>
<name>A0AAV8PMU2_ENSVE</name>
<dbReference type="AlphaFoldDB" id="A0AAV8PMU2"/>
<dbReference type="InterPro" id="IPR018939">
    <property type="entry name" value="Autophagy-rel_prot_27"/>
</dbReference>
<feature type="transmembrane region" description="Helical" evidence="9">
    <location>
        <begin position="203"/>
        <end position="224"/>
    </location>
</feature>
<proteinExistence type="inferred from homology"/>
<evidence type="ECO:0000256" key="5">
    <source>
        <dbReference type="ARBA" id="ARBA00022980"/>
    </source>
</evidence>
<keyword evidence="7 9" id="KW-0472">Membrane</keyword>
<comment type="subcellular location">
    <subcellularLocation>
        <location evidence="1">Membrane</location>
        <topology evidence="1">Single-pass membrane protein</topology>
    </subcellularLocation>
</comment>
<evidence type="ECO:0000256" key="2">
    <source>
        <dbReference type="ARBA" id="ARBA00007820"/>
    </source>
</evidence>
<evidence type="ECO:0000256" key="4">
    <source>
        <dbReference type="ARBA" id="ARBA00022729"/>
    </source>
</evidence>
<dbReference type="GO" id="GO:0022627">
    <property type="term" value="C:cytosolic small ribosomal subunit"/>
    <property type="evidence" value="ECO:0007669"/>
    <property type="project" value="TreeGrafter"/>
</dbReference>
<organism evidence="11 12">
    <name type="scientific">Ensete ventricosum</name>
    <name type="common">Abyssinian banana</name>
    <name type="synonym">Musa ensete</name>
    <dbReference type="NCBI Taxonomy" id="4639"/>
    <lineage>
        <taxon>Eukaryota</taxon>
        <taxon>Viridiplantae</taxon>
        <taxon>Streptophyta</taxon>
        <taxon>Embryophyta</taxon>
        <taxon>Tracheophyta</taxon>
        <taxon>Spermatophyta</taxon>
        <taxon>Magnoliopsida</taxon>
        <taxon>Liliopsida</taxon>
        <taxon>Zingiberales</taxon>
        <taxon>Musaceae</taxon>
        <taxon>Ensete</taxon>
    </lineage>
</organism>
<evidence type="ECO:0000256" key="1">
    <source>
        <dbReference type="ARBA" id="ARBA00004167"/>
    </source>
</evidence>
<evidence type="ECO:0000256" key="9">
    <source>
        <dbReference type="SAM" id="Phobius"/>
    </source>
</evidence>
<sequence length="468" mass="52242">MTARDVVGLGLLVASILWLVPRPSHGRGGACELSVRHSDVLYNYSLASPTDKFPHGVLSEDGFYKVTVNESSLWFQLCDQMLFNHDPPRCYDCQDCGGPSRCGTMCSALVANNIGGYFVCTTIRKASNLNVALIDQNSPQKGVVVKTSTIGPKVNCSLSVSVFCDSNEAQVSDTFNITGNCEYAVVLRHPSGCAKVIYVNGKGWGWFGTLMKIILCLLVGYVLVGTIYRFFFLGIQGIEAIPNLEFWLSLPYRARSMLRGLVGRFTGHGRDSQAIKMFTARKKIQKDKGAEPTEFEDTVAQAFFDLENGNQELKSDLKDLYISSATQMDVAGNRKAVVIHVPYRLRKAFRKIHVRLVRELEKKFSGKDIVLIATRRILRPPKKGSAVVRPRSRTLTAVHDAILEDVVCPAEIVGKRIRYRLDGSKIIKIFLDPKERNNTEYKLETFTGVYRKLCGKDVVFEYPVTEIS</sequence>
<evidence type="ECO:0000256" key="3">
    <source>
        <dbReference type="ARBA" id="ARBA00022692"/>
    </source>
</evidence>
<evidence type="ECO:0000256" key="10">
    <source>
        <dbReference type="SAM" id="SignalP"/>
    </source>
</evidence>
<dbReference type="GO" id="GO:0042274">
    <property type="term" value="P:ribosomal small subunit biogenesis"/>
    <property type="evidence" value="ECO:0007669"/>
    <property type="project" value="TreeGrafter"/>
</dbReference>
<evidence type="ECO:0000256" key="8">
    <source>
        <dbReference type="ARBA" id="ARBA00023274"/>
    </source>
</evidence>
<evidence type="ECO:0008006" key="13">
    <source>
        <dbReference type="Google" id="ProtNLM"/>
    </source>
</evidence>
<keyword evidence="3 9" id="KW-0812">Transmembrane</keyword>
<protein>
    <recommendedName>
        <fullName evidence="13">40S ribosomal protein S7</fullName>
    </recommendedName>
</protein>
<evidence type="ECO:0000313" key="11">
    <source>
        <dbReference type="EMBL" id="KAJ8458720.1"/>
    </source>
</evidence>
<feature type="signal peptide" evidence="10">
    <location>
        <begin position="1"/>
        <end position="26"/>
    </location>
</feature>
<dbReference type="PANTHER" id="PTHR11278">
    <property type="entry name" value="40S RIBOSOMAL PROTEIN S7"/>
    <property type="match status" value="1"/>
</dbReference>
<evidence type="ECO:0000256" key="7">
    <source>
        <dbReference type="ARBA" id="ARBA00023136"/>
    </source>
</evidence>
<evidence type="ECO:0000313" key="12">
    <source>
        <dbReference type="Proteomes" id="UP001222027"/>
    </source>
</evidence>
<dbReference type="Proteomes" id="UP001222027">
    <property type="component" value="Unassembled WGS sequence"/>
</dbReference>
<keyword evidence="8" id="KW-0687">Ribonucleoprotein</keyword>
<dbReference type="PROSITE" id="PS00948">
    <property type="entry name" value="RIBOSOMAL_S7E"/>
    <property type="match status" value="1"/>
</dbReference>
<dbReference type="Pfam" id="PF01251">
    <property type="entry name" value="Ribosomal_S7e"/>
    <property type="match status" value="1"/>
</dbReference>
<keyword evidence="5" id="KW-0689">Ribosomal protein</keyword>
<keyword evidence="12" id="KW-1185">Reference proteome</keyword>
<dbReference type="GO" id="GO:0003735">
    <property type="term" value="F:structural constituent of ribosome"/>
    <property type="evidence" value="ECO:0007669"/>
    <property type="project" value="InterPro"/>
</dbReference>
<gene>
    <name evidence="11" type="ORF">OPV22_031646</name>
</gene>
<comment type="caution">
    <text evidence="11">The sequence shown here is derived from an EMBL/GenBank/DDBJ whole genome shotgun (WGS) entry which is preliminary data.</text>
</comment>
<accession>A0AAV8PMU2</accession>
<dbReference type="InterPro" id="IPR000554">
    <property type="entry name" value="Ribosomal_eS7"/>
</dbReference>